<name>A0A9Q3CS41_9BASI</name>
<sequence>MDWGNNPIDQRSVSGYTVSRNHHLISWCSKKQNTVSHSNTEAKYKALLDVTKENIWLLNFCKEINLPLLNKPIILNNNKGAIDLALGKANHNRFKTKHMDIKLHYIQELLHNIIINLQHVSSQNMIADFLTKAVVKTSLKNFCLSLNLIPNPKCSLPDSKLQGGGVRFLQCITRLKPNLVIVQAISPSLISISTVTHNLSSLS</sequence>
<proteinExistence type="predicted"/>
<evidence type="ECO:0000313" key="1">
    <source>
        <dbReference type="EMBL" id="MBW0490276.1"/>
    </source>
</evidence>
<dbReference type="Proteomes" id="UP000765509">
    <property type="component" value="Unassembled WGS sequence"/>
</dbReference>
<dbReference type="CDD" id="cd09272">
    <property type="entry name" value="RNase_HI_RT_Ty1"/>
    <property type="match status" value="1"/>
</dbReference>
<dbReference type="OrthoDB" id="3344688at2759"/>
<accession>A0A9Q3CS41</accession>
<protein>
    <recommendedName>
        <fullName evidence="3">Copia protein</fullName>
    </recommendedName>
</protein>
<dbReference type="PANTHER" id="PTHR11439">
    <property type="entry name" value="GAG-POL-RELATED RETROTRANSPOSON"/>
    <property type="match status" value="1"/>
</dbReference>
<comment type="caution">
    <text evidence="1">The sequence shown here is derived from an EMBL/GenBank/DDBJ whole genome shotgun (WGS) entry which is preliminary data.</text>
</comment>
<evidence type="ECO:0008006" key="3">
    <source>
        <dbReference type="Google" id="ProtNLM"/>
    </source>
</evidence>
<dbReference type="EMBL" id="AVOT02010498">
    <property type="protein sequence ID" value="MBW0490276.1"/>
    <property type="molecule type" value="Genomic_DNA"/>
</dbReference>
<dbReference type="AlphaFoldDB" id="A0A9Q3CS41"/>
<dbReference type="PANTHER" id="PTHR11439:SF467">
    <property type="entry name" value="INTEGRASE CATALYTIC DOMAIN-CONTAINING PROTEIN"/>
    <property type="match status" value="1"/>
</dbReference>
<keyword evidence="2" id="KW-1185">Reference proteome</keyword>
<evidence type="ECO:0000313" key="2">
    <source>
        <dbReference type="Proteomes" id="UP000765509"/>
    </source>
</evidence>
<gene>
    <name evidence="1" type="ORF">O181_029991</name>
</gene>
<reference evidence="1" key="1">
    <citation type="submission" date="2021-03" db="EMBL/GenBank/DDBJ databases">
        <title>Draft genome sequence of rust myrtle Austropuccinia psidii MF-1, a brazilian biotype.</title>
        <authorList>
            <person name="Quecine M.C."/>
            <person name="Pachon D.M.R."/>
            <person name="Bonatelli M.L."/>
            <person name="Correr F.H."/>
            <person name="Franceschini L.M."/>
            <person name="Leite T.F."/>
            <person name="Margarido G.R.A."/>
            <person name="Almeida C.A."/>
            <person name="Ferrarezi J.A."/>
            <person name="Labate C.A."/>
        </authorList>
    </citation>
    <scope>NUCLEOTIDE SEQUENCE</scope>
    <source>
        <strain evidence="1">MF-1</strain>
    </source>
</reference>
<organism evidence="1 2">
    <name type="scientific">Austropuccinia psidii MF-1</name>
    <dbReference type="NCBI Taxonomy" id="1389203"/>
    <lineage>
        <taxon>Eukaryota</taxon>
        <taxon>Fungi</taxon>
        <taxon>Dikarya</taxon>
        <taxon>Basidiomycota</taxon>
        <taxon>Pucciniomycotina</taxon>
        <taxon>Pucciniomycetes</taxon>
        <taxon>Pucciniales</taxon>
        <taxon>Sphaerophragmiaceae</taxon>
        <taxon>Austropuccinia</taxon>
    </lineage>
</organism>